<name>A0ABT8M828_9EURY</name>
<feature type="coiled-coil region" evidence="6">
    <location>
        <begin position="32"/>
        <end position="66"/>
    </location>
</feature>
<dbReference type="EMBL" id="VCYH01000002">
    <property type="protein sequence ID" value="MDN7024084.1"/>
    <property type="molecule type" value="Genomic_DNA"/>
</dbReference>
<dbReference type="SUPFAM" id="SSF55785">
    <property type="entry name" value="PYP-like sensor domain (PAS domain)"/>
    <property type="match status" value="2"/>
</dbReference>
<evidence type="ECO:0000259" key="7">
    <source>
        <dbReference type="PROSITE" id="PS50109"/>
    </source>
</evidence>
<feature type="coiled-coil region" evidence="6">
    <location>
        <begin position="323"/>
        <end position="357"/>
    </location>
</feature>
<dbReference type="Proteomes" id="UP001168338">
    <property type="component" value="Unassembled WGS sequence"/>
</dbReference>
<dbReference type="InterPro" id="IPR000014">
    <property type="entry name" value="PAS"/>
</dbReference>
<keyword evidence="3" id="KW-0597">Phosphoprotein</keyword>
<proteinExistence type="predicted"/>
<dbReference type="PRINTS" id="PR00344">
    <property type="entry name" value="BCTRLSENSOR"/>
</dbReference>
<keyword evidence="11" id="KW-1185">Reference proteome</keyword>
<evidence type="ECO:0000256" key="4">
    <source>
        <dbReference type="ARBA" id="ARBA00022679"/>
    </source>
</evidence>
<dbReference type="InterPro" id="IPR005467">
    <property type="entry name" value="His_kinase_dom"/>
</dbReference>
<evidence type="ECO:0000256" key="1">
    <source>
        <dbReference type="ARBA" id="ARBA00000085"/>
    </source>
</evidence>
<evidence type="ECO:0000313" key="11">
    <source>
        <dbReference type="Proteomes" id="UP001168338"/>
    </source>
</evidence>
<dbReference type="Gene3D" id="3.30.450.20">
    <property type="entry name" value="PAS domain"/>
    <property type="match status" value="2"/>
</dbReference>
<dbReference type="PANTHER" id="PTHR43304:SF1">
    <property type="entry name" value="PAC DOMAIN-CONTAINING PROTEIN"/>
    <property type="match status" value="1"/>
</dbReference>
<dbReference type="RefSeq" id="WP_301663170.1">
    <property type="nucleotide sequence ID" value="NZ_VCYH01000002.1"/>
</dbReference>
<evidence type="ECO:0000256" key="3">
    <source>
        <dbReference type="ARBA" id="ARBA00022553"/>
    </source>
</evidence>
<dbReference type="InterPro" id="IPR036890">
    <property type="entry name" value="HATPase_C_sf"/>
</dbReference>
<evidence type="ECO:0000259" key="8">
    <source>
        <dbReference type="PROSITE" id="PS50112"/>
    </source>
</evidence>
<feature type="domain" description="PAS" evidence="8">
    <location>
        <begin position="196"/>
        <end position="275"/>
    </location>
</feature>
<dbReference type="Gene3D" id="3.30.565.10">
    <property type="entry name" value="Histidine kinase-like ATPase, C-terminal domain"/>
    <property type="match status" value="1"/>
</dbReference>
<dbReference type="PROSITE" id="PS50109">
    <property type="entry name" value="HIS_KIN"/>
    <property type="match status" value="1"/>
</dbReference>
<accession>A0ABT8M828</accession>
<gene>
    <name evidence="10" type="ORF">FGU65_04125</name>
</gene>
<dbReference type="InterPro" id="IPR013767">
    <property type="entry name" value="PAS_fold"/>
</dbReference>
<keyword evidence="5" id="KW-0418">Kinase</keyword>
<dbReference type="NCBIfam" id="TIGR00229">
    <property type="entry name" value="sensory_box"/>
    <property type="match status" value="2"/>
</dbReference>
<keyword evidence="6" id="KW-0175">Coiled coil</keyword>
<comment type="catalytic activity">
    <reaction evidence="1">
        <text>ATP + protein L-histidine = ADP + protein N-phospho-L-histidine.</text>
        <dbReference type="EC" id="2.7.13.3"/>
    </reaction>
</comment>
<dbReference type="InterPro" id="IPR035965">
    <property type="entry name" value="PAS-like_dom_sf"/>
</dbReference>
<dbReference type="SMART" id="SM00091">
    <property type="entry name" value="PAS"/>
    <property type="match status" value="2"/>
</dbReference>
<dbReference type="PANTHER" id="PTHR43304">
    <property type="entry name" value="PHYTOCHROME-LIKE PROTEIN CPH1"/>
    <property type="match status" value="1"/>
</dbReference>
<evidence type="ECO:0000259" key="9">
    <source>
        <dbReference type="PROSITE" id="PS50113"/>
    </source>
</evidence>
<dbReference type="PROSITE" id="PS50113">
    <property type="entry name" value="PAC"/>
    <property type="match status" value="1"/>
</dbReference>
<dbReference type="InterPro" id="IPR004358">
    <property type="entry name" value="Sig_transdc_His_kin-like_C"/>
</dbReference>
<dbReference type="Pfam" id="PF00989">
    <property type="entry name" value="PAS"/>
    <property type="match status" value="1"/>
</dbReference>
<dbReference type="SMART" id="SM00387">
    <property type="entry name" value="HATPase_c"/>
    <property type="match status" value="1"/>
</dbReference>
<evidence type="ECO:0000256" key="5">
    <source>
        <dbReference type="ARBA" id="ARBA00022777"/>
    </source>
</evidence>
<feature type="domain" description="Histidine kinase" evidence="7">
    <location>
        <begin position="454"/>
        <end position="560"/>
    </location>
</feature>
<dbReference type="InterPro" id="IPR003594">
    <property type="entry name" value="HATPase_dom"/>
</dbReference>
<protein>
    <recommendedName>
        <fullName evidence="2">histidine kinase</fullName>
        <ecNumber evidence="2">2.7.13.3</ecNumber>
    </recommendedName>
</protein>
<dbReference type="Pfam" id="PF13426">
    <property type="entry name" value="PAS_9"/>
    <property type="match status" value="1"/>
</dbReference>
<dbReference type="SUPFAM" id="SSF55874">
    <property type="entry name" value="ATPase domain of HSP90 chaperone/DNA topoisomerase II/histidine kinase"/>
    <property type="match status" value="1"/>
</dbReference>
<dbReference type="CDD" id="cd00130">
    <property type="entry name" value="PAS"/>
    <property type="match status" value="1"/>
</dbReference>
<dbReference type="EC" id="2.7.13.3" evidence="2"/>
<reference evidence="10" key="1">
    <citation type="submission" date="2019-05" db="EMBL/GenBank/DDBJ databases">
        <title>Methanoculleus sp. FWC-SCC1, a methanogenic archaeon isolated from deep marine cold seep.</title>
        <authorList>
            <person name="Chen Y.-W."/>
            <person name="Chen S.-C."/>
            <person name="Teng N.-H."/>
            <person name="Lai M.-C."/>
        </authorList>
    </citation>
    <scope>NUCLEOTIDE SEQUENCE</scope>
    <source>
        <strain evidence="10">FWC-SCC1</strain>
    </source>
</reference>
<dbReference type="CDD" id="cd00075">
    <property type="entry name" value="HATPase"/>
    <property type="match status" value="1"/>
</dbReference>
<dbReference type="PROSITE" id="PS50112">
    <property type="entry name" value="PAS"/>
    <property type="match status" value="1"/>
</dbReference>
<comment type="caution">
    <text evidence="10">The sequence shown here is derived from an EMBL/GenBank/DDBJ whole genome shotgun (WGS) entry which is preliminary data.</text>
</comment>
<evidence type="ECO:0000256" key="6">
    <source>
        <dbReference type="SAM" id="Coils"/>
    </source>
</evidence>
<feature type="domain" description="PAC" evidence="9">
    <location>
        <begin position="143"/>
        <end position="195"/>
    </location>
</feature>
<dbReference type="InterPro" id="IPR052162">
    <property type="entry name" value="Sensor_kinase/Photoreceptor"/>
</dbReference>
<dbReference type="InterPro" id="IPR000700">
    <property type="entry name" value="PAS-assoc_C"/>
</dbReference>
<evidence type="ECO:0000256" key="2">
    <source>
        <dbReference type="ARBA" id="ARBA00012438"/>
    </source>
</evidence>
<evidence type="ECO:0000313" key="10">
    <source>
        <dbReference type="EMBL" id="MDN7024084.1"/>
    </source>
</evidence>
<dbReference type="Pfam" id="PF02518">
    <property type="entry name" value="HATPase_c"/>
    <property type="match status" value="1"/>
</dbReference>
<sequence length="563" mass="62757">MKRSGVMSSGERLPTTLQRLWEKADPADRRLIETLADQFDALDERARNAEEERDRLLDRVRNKRAMLRAVIDQMPAGVIVVDAPSGELILSNEKADQILRHHPFPAEAACDLFGQLGFHPDGQPYTPEEWPLSRSIAQRESVASEEIAFTRPDGTAGFLEVSSAPVTCAGGAPRFGVAVISDITGRKLAEEAILERDEQLRNLIEKSMDGILFTDEAGRITTWNMGMELITGLKARDVLGEPAWEIQSRVVNEEWARSDQRARYRALWERVLQDGTYPHLNRLLDVQIRTPQGGVRHVQQNVFVTPTQRGFCVGSIQRDITCRRQVEEALLRHAETLARLNEDLEHAQREANLYLDILTHDIGNTENVSNLYADLLIESLDGEAAERAKKLQRSIRKGIEILKTVSTVRRIHRTNPECRPVDLNAAVQGAIGDFPGSIVLCNGANHPVFADDLLPILFTNLIGNAVKHGGPGVEVAVRVEEQNGEVLVTVEDTGPGVPDDEKSEIFCRYEQKKRGVGEGLGLYLARILVERYGGRIWVEDRVCGRPEEGAAFRFTLQKAAPQG</sequence>
<keyword evidence="4" id="KW-0808">Transferase</keyword>
<organism evidence="10 11">
    <name type="scientific">Methanoculleus frigidifontis</name>
    <dbReference type="NCBI Taxonomy" id="2584085"/>
    <lineage>
        <taxon>Archaea</taxon>
        <taxon>Methanobacteriati</taxon>
        <taxon>Methanobacteriota</taxon>
        <taxon>Stenosarchaea group</taxon>
        <taxon>Methanomicrobia</taxon>
        <taxon>Methanomicrobiales</taxon>
        <taxon>Methanomicrobiaceae</taxon>
        <taxon>Methanoculleus</taxon>
    </lineage>
</organism>